<dbReference type="GO" id="GO:0005667">
    <property type="term" value="C:transcription regulator complex"/>
    <property type="evidence" value="ECO:0007669"/>
    <property type="project" value="TreeGrafter"/>
</dbReference>
<feature type="compositionally biased region" description="Basic residues" evidence="1">
    <location>
        <begin position="349"/>
        <end position="359"/>
    </location>
</feature>
<organism evidence="3 4">
    <name type="scientific">Cinara cedri</name>
    <dbReference type="NCBI Taxonomy" id="506608"/>
    <lineage>
        <taxon>Eukaryota</taxon>
        <taxon>Metazoa</taxon>
        <taxon>Ecdysozoa</taxon>
        <taxon>Arthropoda</taxon>
        <taxon>Hexapoda</taxon>
        <taxon>Insecta</taxon>
        <taxon>Pterygota</taxon>
        <taxon>Neoptera</taxon>
        <taxon>Paraneoptera</taxon>
        <taxon>Hemiptera</taxon>
        <taxon>Sternorrhyncha</taxon>
        <taxon>Aphidomorpha</taxon>
        <taxon>Aphidoidea</taxon>
        <taxon>Aphididae</taxon>
        <taxon>Lachninae</taxon>
        <taxon>Cinara</taxon>
    </lineage>
</organism>
<dbReference type="Proteomes" id="UP000325440">
    <property type="component" value="Unassembled WGS sequence"/>
</dbReference>
<feature type="domain" description="MADF" evidence="2">
    <location>
        <begin position="18"/>
        <end position="111"/>
    </location>
</feature>
<evidence type="ECO:0000259" key="2">
    <source>
        <dbReference type="PROSITE" id="PS51029"/>
    </source>
</evidence>
<sequence>MSELKMKKKQTPKINITKLIDEVTKYPQIYNPDHDDFNDTKITLAIFNTSISEKMGGIRGDLLHRKWNKILYKYASFIKKLSNDDSSESTLEKFMEWPWTRSMRVFKPYVRKQFNIPKFEPSQLLDVEFGHDSFEPRQFMHIPTLPDMLMAAGTMAAGSMAAGSMAAGPMAAGPMADGSVSDEPVAAGSRAAGPVAARPMAERPRVLPTSGSGTRPEFLLHNMPDITTDRPEFPPQGAVPESGLASPNFVLDLSPTHQRMQLPAYIENLIISTLNNTLQMSNDQLDLRIFQNIAALMGLRHRINRNGVFIGMNRDTDTGTDTDTDLYSSDTEEEIEAGDFTDEAGPSSRPKKPSARARRANVPNKSTKRNAETDDEVLPDIPKPKTQKFERGPAEFTAQEHIFLAWAKTLSTFTAKRQATIKMKINKIMSEAEFEDLDDEFFAANSPVHRSIYTSPR</sequence>
<dbReference type="Pfam" id="PF10545">
    <property type="entry name" value="MADF_DNA_bdg"/>
    <property type="match status" value="1"/>
</dbReference>
<feature type="compositionally biased region" description="Acidic residues" evidence="1">
    <location>
        <begin position="318"/>
        <end position="342"/>
    </location>
</feature>
<evidence type="ECO:0000313" key="3">
    <source>
        <dbReference type="EMBL" id="VVC26932.1"/>
    </source>
</evidence>
<reference evidence="3 4" key="1">
    <citation type="submission" date="2019-08" db="EMBL/GenBank/DDBJ databases">
        <authorList>
            <person name="Alioto T."/>
            <person name="Alioto T."/>
            <person name="Gomez Garrido J."/>
        </authorList>
    </citation>
    <scope>NUCLEOTIDE SEQUENCE [LARGE SCALE GENOMIC DNA]</scope>
</reference>
<dbReference type="PANTHER" id="PTHR12243">
    <property type="entry name" value="MADF DOMAIN TRANSCRIPTION FACTOR"/>
    <property type="match status" value="1"/>
</dbReference>
<feature type="compositionally biased region" description="Low complexity" evidence="1">
    <location>
        <begin position="184"/>
        <end position="198"/>
    </location>
</feature>
<dbReference type="EMBL" id="CABPRJ010000053">
    <property type="protein sequence ID" value="VVC26932.1"/>
    <property type="molecule type" value="Genomic_DNA"/>
</dbReference>
<dbReference type="OrthoDB" id="6081971at2759"/>
<feature type="region of interest" description="Disordered" evidence="1">
    <location>
        <begin position="169"/>
        <end position="218"/>
    </location>
</feature>
<dbReference type="InterPro" id="IPR039353">
    <property type="entry name" value="TF_Adf1"/>
</dbReference>
<proteinExistence type="predicted"/>
<dbReference type="PROSITE" id="PS51029">
    <property type="entry name" value="MADF"/>
    <property type="match status" value="1"/>
</dbReference>
<accession>A0A5E4MCG2</accession>
<dbReference type="AlphaFoldDB" id="A0A5E4MCG2"/>
<name>A0A5E4MCG2_9HEMI</name>
<dbReference type="PANTHER" id="PTHR12243:SF67">
    <property type="entry name" value="COREPRESSOR OF PANGOLIN, ISOFORM A-RELATED"/>
    <property type="match status" value="1"/>
</dbReference>
<dbReference type="GO" id="GO:0006357">
    <property type="term" value="P:regulation of transcription by RNA polymerase II"/>
    <property type="evidence" value="ECO:0007669"/>
    <property type="project" value="TreeGrafter"/>
</dbReference>
<evidence type="ECO:0000256" key="1">
    <source>
        <dbReference type="SAM" id="MobiDB-lite"/>
    </source>
</evidence>
<keyword evidence="4" id="KW-1185">Reference proteome</keyword>
<feature type="region of interest" description="Disordered" evidence="1">
    <location>
        <begin position="312"/>
        <end position="388"/>
    </location>
</feature>
<dbReference type="InterPro" id="IPR006578">
    <property type="entry name" value="MADF-dom"/>
</dbReference>
<dbReference type="GO" id="GO:0005634">
    <property type="term" value="C:nucleus"/>
    <property type="evidence" value="ECO:0007669"/>
    <property type="project" value="TreeGrafter"/>
</dbReference>
<evidence type="ECO:0000313" key="4">
    <source>
        <dbReference type="Proteomes" id="UP000325440"/>
    </source>
</evidence>
<protein>
    <submittedName>
        <fullName evidence="3">MADF domain</fullName>
    </submittedName>
</protein>
<gene>
    <name evidence="3" type="ORF">CINCED_3A019072</name>
</gene>